<evidence type="ECO:0000256" key="5">
    <source>
        <dbReference type="ARBA" id="ARBA00023284"/>
    </source>
</evidence>
<dbReference type="InterPro" id="IPR016154">
    <property type="entry name" value="Heat_shock_Hsp33_C"/>
</dbReference>
<feature type="disulfide bond" description="Redox-active" evidence="6">
    <location>
        <begin position="236"/>
        <end position="238"/>
    </location>
</feature>
<accession>A0A1T4L9B3</accession>
<dbReference type="GO" id="GO:0051082">
    <property type="term" value="F:unfolded protein binding"/>
    <property type="evidence" value="ECO:0007669"/>
    <property type="project" value="UniProtKB-UniRule"/>
</dbReference>
<dbReference type="GO" id="GO:0044183">
    <property type="term" value="F:protein folding chaperone"/>
    <property type="evidence" value="ECO:0007669"/>
    <property type="project" value="TreeGrafter"/>
</dbReference>
<dbReference type="PANTHER" id="PTHR30111">
    <property type="entry name" value="33 KDA CHAPERONIN"/>
    <property type="match status" value="1"/>
</dbReference>
<dbReference type="Gene3D" id="3.55.30.10">
    <property type="entry name" value="Hsp33 domain"/>
    <property type="match status" value="1"/>
</dbReference>
<dbReference type="Pfam" id="PF01430">
    <property type="entry name" value="HSP33"/>
    <property type="match status" value="1"/>
</dbReference>
<keyword evidence="4 6" id="KW-0143">Chaperone</keyword>
<evidence type="ECO:0000256" key="4">
    <source>
        <dbReference type="ARBA" id="ARBA00023186"/>
    </source>
</evidence>
<protein>
    <recommendedName>
        <fullName evidence="6">33 kDa chaperonin</fullName>
    </recommendedName>
    <alternativeName>
        <fullName evidence="6">Heat shock protein 33 homolog</fullName>
        <shortName evidence="6">HSP33</shortName>
    </alternativeName>
</protein>
<keyword evidence="2 6" id="KW-0862">Zinc</keyword>
<dbReference type="SUPFAM" id="SSF64397">
    <property type="entry name" value="Hsp33 domain"/>
    <property type="match status" value="1"/>
</dbReference>
<dbReference type="InterPro" id="IPR000397">
    <property type="entry name" value="Heat_shock_Hsp33"/>
</dbReference>
<dbReference type="NCBIfam" id="NF001033">
    <property type="entry name" value="PRK00114.1"/>
    <property type="match status" value="1"/>
</dbReference>
<dbReference type="EMBL" id="FUWM01000008">
    <property type="protein sequence ID" value="SJZ51329.1"/>
    <property type="molecule type" value="Genomic_DNA"/>
</dbReference>
<dbReference type="RefSeq" id="WP_078809548.1">
    <property type="nucleotide sequence ID" value="NZ_FUWM01000008.1"/>
</dbReference>
<dbReference type="HAMAP" id="MF_00117">
    <property type="entry name" value="HslO"/>
    <property type="match status" value="1"/>
</dbReference>
<dbReference type="Gene3D" id="3.90.1280.10">
    <property type="entry name" value="HSP33 redox switch-like"/>
    <property type="match status" value="1"/>
</dbReference>
<keyword evidence="1 6" id="KW-0963">Cytoplasm</keyword>
<dbReference type="STRING" id="142842.SAMN02745118_01051"/>
<dbReference type="GO" id="GO:0005737">
    <property type="term" value="C:cytoplasm"/>
    <property type="evidence" value="ECO:0007669"/>
    <property type="project" value="UniProtKB-SubCell"/>
</dbReference>
<dbReference type="SUPFAM" id="SSF118352">
    <property type="entry name" value="HSP33 redox switch-like"/>
    <property type="match status" value="1"/>
</dbReference>
<evidence type="ECO:0000313" key="8">
    <source>
        <dbReference type="Proteomes" id="UP000190625"/>
    </source>
</evidence>
<keyword evidence="5 6" id="KW-0676">Redox-active center</keyword>
<evidence type="ECO:0000256" key="3">
    <source>
        <dbReference type="ARBA" id="ARBA00023157"/>
    </source>
</evidence>
<dbReference type="CDD" id="cd00498">
    <property type="entry name" value="Hsp33"/>
    <property type="match status" value="1"/>
</dbReference>
<comment type="PTM">
    <text evidence="6">Under oxidizing conditions two disulfide bonds are formed involving the reactive cysteines. Under reducing conditions zinc is bound to the reactive cysteines and the protein is inactive.</text>
</comment>
<reference evidence="8" key="1">
    <citation type="submission" date="2017-02" db="EMBL/GenBank/DDBJ databases">
        <authorList>
            <person name="Varghese N."/>
            <person name="Submissions S."/>
        </authorList>
    </citation>
    <scope>NUCLEOTIDE SEQUENCE [LARGE SCALE GENOMIC DNA]</scope>
    <source>
        <strain evidence="8">ATCC BAA-73</strain>
    </source>
</reference>
<dbReference type="OrthoDB" id="9776534at2"/>
<comment type="similarity">
    <text evidence="6">Belongs to the HSP33 family.</text>
</comment>
<comment type="subcellular location">
    <subcellularLocation>
        <location evidence="6">Cytoplasm</location>
    </subcellularLocation>
</comment>
<organism evidence="7 8">
    <name type="scientific">Selenihalanaerobacter shriftii</name>
    <dbReference type="NCBI Taxonomy" id="142842"/>
    <lineage>
        <taxon>Bacteria</taxon>
        <taxon>Bacillati</taxon>
        <taxon>Bacillota</taxon>
        <taxon>Clostridia</taxon>
        <taxon>Halanaerobiales</taxon>
        <taxon>Halobacteroidaceae</taxon>
        <taxon>Selenihalanaerobacter</taxon>
    </lineage>
</organism>
<name>A0A1T4L9B3_9FIRM</name>
<evidence type="ECO:0000313" key="7">
    <source>
        <dbReference type="EMBL" id="SJZ51329.1"/>
    </source>
</evidence>
<sequence length="299" mass="32684">MKDNLIRVMTTNKEIRALAVNSTKVVKDAQQAHNTTPVATAALGRALSANLLMGSMVKTGHETGLKIIGDGPLNKIVAESNHYGEVRGYVGNPKIDFMTNKQGKLDVAGAIGNGKLIVRKNLGLKEPYEGSVPLISGEIGEDLTYYFTQSEQTPSAVGLGVLIDTDLSVKAAGGFIVQLLPEASEETIEQLEENLAKIESVSGLINQGLSPEELLEKVLDGFRFRTLTQRDVSYKCKCSKDRTKNLLVGLGREEIKEIIAEEGQVEIRCHFCGELYSYGKKEIDDLFDKVKNIDDQRKG</sequence>
<comment type="function">
    <text evidence="6">Redox regulated molecular chaperone. Protects both thermally unfolding and oxidatively damaged proteins from irreversible aggregation. Plays an important role in the bacterial defense system toward oxidative stress.</text>
</comment>
<dbReference type="GO" id="GO:0042026">
    <property type="term" value="P:protein refolding"/>
    <property type="evidence" value="ECO:0007669"/>
    <property type="project" value="TreeGrafter"/>
</dbReference>
<dbReference type="AlphaFoldDB" id="A0A1T4L9B3"/>
<evidence type="ECO:0000256" key="6">
    <source>
        <dbReference type="HAMAP-Rule" id="MF_00117"/>
    </source>
</evidence>
<keyword evidence="8" id="KW-1185">Reference proteome</keyword>
<dbReference type="PIRSF" id="PIRSF005261">
    <property type="entry name" value="Heat_shock_Hsp33"/>
    <property type="match status" value="1"/>
</dbReference>
<keyword evidence="3 6" id="KW-1015">Disulfide bond</keyword>
<gene>
    <name evidence="6" type="primary">hslO</name>
    <name evidence="7" type="ORF">SAMN02745118_01051</name>
</gene>
<feature type="disulfide bond" description="Redox-active" evidence="6">
    <location>
        <begin position="269"/>
        <end position="272"/>
    </location>
</feature>
<dbReference type="Proteomes" id="UP000190625">
    <property type="component" value="Unassembled WGS sequence"/>
</dbReference>
<proteinExistence type="inferred from homology"/>
<dbReference type="InterPro" id="IPR016153">
    <property type="entry name" value="Heat_shock_Hsp33_N"/>
</dbReference>
<evidence type="ECO:0000256" key="1">
    <source>
        <dbReference type="ARBA" id="ARBA00022490"/>
    </source>
</evidence>
<dbReference type="PANTHER" id="PTHR30111:SF1">
    <property type="entry name" value="33 KDA CHAPERONIN"/>
    <property type="match status" value="1"/>
</dbReference>
<evidence type="ECO:0000256" key="2">
    <source>
        <dbReference type="ARBA" id="ARBA00022833"/>
    </source>
</evidence>